<dbReference type="AlphaFoldDB" id="A0A238J8Y1"/>
<gene>
    <name evidence="2" type="ORF">TRP8649_00769</name>
</gene>
<evidence type="ECO:0000313" key="2">
    <source>
        <dbReference type="EMBL" id="SMX26684.1"/>
    </source>
</evidence>
<evidence type="ECO:0000313" key="3">
    <source>
        <dbReference type="Proteomes" id="UP000225972"/>
    </source>
</evidence>
<dbReference type="Proteomes" id="UP000225972">
    <property type="component" value="Unassembled WGS sequence"/>
</dbReference>
<name>A0A238J8Y1_9RHOB</name>
<evidence type="ECO:0000256" key="1">
    <source>
        <dbReference type="SAM" id="MobiDB-lite"/>
    </source>
</evidence>
<organism evidence="2 3">
    <name type="scientific">Pelagimonas phthalicica</name>
    <dbReference type="NCBI Taxonomy" id="1037362"/>
    <lineage>
        <taxon>Bacteria</taxon>
        <taxon>Pseudomonadati</taxon>
        <taxon>Pseudomonadota</taxon>
        <taxon>Alphaproteobacteria</taxon>
        <taxon>Rhodobacterales</taxon>
        <taxon>Roseobacteraceae</taxon>
        <taxon>Pelagimonas</taxon>
    </lineage>
</organism>
<reference evidence="3" key="1">
    <citation type="submission" date="2017-05" db="EMBL/GenBank/DDBJ databases">
        <authorList>
            <person name="Rodrigo-Torres L."/>
            <person name="Arahal R. D."/>
            <person name="Lucena T."/>
        </authorList>
    </citation>
    <scope>NUCLEOTIDE SEQUENCE [LARGE SCALE GENOMIC DNA]</scope>
    <source>
        <strain evidence="3">CECT 8649</strain>
    </source>
</reference>
<dbReference type="EMBL" id="FXXP01000001">
    <property type="protein sequence ID" value="SMX26684.1"/>
    <property type="molecule type" value="Genomic_DNA"/>
</dbReference>
<keyword evidence="3" id="KW-1185">Reference proteome</keyword>
<feature type="region of interest" description="Disordered" evidence="1">
    <location>
        <begin position="1"/>
        <end position="39"/>
    </location>
</feature>
<sequence>MSRGQEPKRQHVNALSDASGGSIWTKKKQGRFAAELGGR</sequence>
<protein>
    <submittedName>
        <fullName evidence="2">Uncharacterized protein</fullName>
    </submittedName>
</protein>
<proteinExistence type="predicted"/>
<accession>A0A238J8Y1</accession>